<sequence>MAGKPNIIQRMKRKPETGPEEWETKRQLIARTEAEYARRNRELDEPGTGGETVEDPWPGYLEGQQLQEDEIEFQQMEQEEEAELMMMAQHVQATQQGESGSEPHSMNEEEPPQEEGWEVEEEEMRRIQEEEMARPRRLALAIDGNSATFAYSSSLWTSTSLYNSGSELKSDAFFQQTSIVELEMVYGGVTRSINFSLSSDMSLYQLFNGGERATSNSVSEWHNLVSGAGLQRYCNRQGSCSYKRAYANVYIYVAQEAYDVYNGSWYEIYAGATQLITGIVTQGQADDDRWVTRYVAKIYPTEYFWPGGGFSLRAGLLLNRDCPDIQLPSASDTSVDVLFIGGEGSSPGVTIGVDATLSVRGVLALNGGSELIIDGALRTFDALWSNGTVRGRGTWESRNDLRVNAEGTYEVGSLTMQNHGRMEVHGQVSFTSSDTSQPAELINSAEGRMLFITSCLALQGAIRVENSGHIRCKGIVSSWTLDDTVEVINTGSMDLGLKDFHANLVNHGNFSMRNGRVNTHDAAFTGWVSSHLRAQQEVGHVRAGDAAGFGDDAEGFYGLGSFYGLQAGNEYYSGDSGRGRPWGPGGSHQRSRARRLYGGLLGQEGSLWEGAVGIVRKQLRQVLKARMMAATAPQPSLEGHPRGRRGLLLRARDENAEVDADLEEDSDAPLDGYIDSAIATTPLGSDEYDGAASDDKQDLEDEYDNMAMPMMMVNYSYYSDNIPEEVFAQLSLRNESALEAFVEDMVHQAYNDSEAERAFYYYDDDAGHMERVIDSASSAEVRLYLNLSDGRMYYLDEQDGLARASNVSVPSTDMVERYGDASGVEYMYYNLYDYYRYYTMSDDMEDNDDDRDSVPLAEEEDEEEDMDEMLMDAEMLGEYDTPPLVADSDIPMNHTTAEEEEEEVMAVEDGSGDEQPPPAQRRRRMSGTINGHMMFGSLLSGNVPRYNVENTGEMILEHYFTGHHTNTGRLYFRHALANTGKLTLCIQGKTGHHNDHQIYMQGGGSSPAGTELEFNTCNYYGAGGHGYRRVRFETNPFSWDEPAIHSNRNWRLYFLALRSGTRFSMGNGGAEVALQPHTYIQSGSKVQVHGSSVALGGIEMHHSGTTLEVRSESTTYMSGGVYMNNRCLLRSFSRSSLQINHALNMHNHDTMEIFADEISIGHAFNVRYYSTAQVNSSKDLRVGQALYSYDRSTIQLRSQEGDTRVGHALTADHYASISMRSSGAAAVVGHALTSARHSTVGLQGLSRASVGHAVTVSGTSVLDMQSSDAAVAVGQGVSISGTSVLDMHSSNAKVTVGHGVSISGSSAAQLVGLDAVTVRRSISASNAAVVDVFGGAIDVTQDVSAAGTAKIALGSNQSAYRGSTVSVRRTVDLQGSSSMQLAGNITLGYYGVRTCLRAQSEASLTVEPYGRVILNGCTMDMGGSRMELQQGAVLHSSPVSRSINPGNAARRASSVYGNHAAGTGDNRGSLDSASGWRAQSPQGRYGPPGAVAIVSCSASSEYDGSNQCARAYDGTTNQWHTQQQNVGAWIQLNFAADTTIDRFQFTNVCGNERNSALELSFSDGSVQTVSGVPDDCTTAMYDLTPVRTSHVKVTVTAVHASKNNGAREIRFFKSHGGWLKNSQSWTANNGNYRSSVYNNHYSPTRAMDSNIHSAWHSGYGHSNQWVIFNLGRNVTLSAVQTEFGHPHWSTGYQFKDFRIEAGESLSGPWVPVHTGVAQYTKAAQTFEFPEHRAVFWRLYMINNWQNGPWFCLGYVQFYDATGDGTEDATTQGLSWYELDTGAVQPIHGVVTQGAQNHDNWVAAYTVRSSVNGSSWTDVDGAAVFAGNSDRSSYHTEMFQQGALMARYIRIYPQRWYSWVALRVGLLSPDGGGYSEVLNPEDAARAASSTIGNNAPGTGYHRGRLDSSDAWYSAHDRQGEWYQMDLGTVHEAVEGVVTQGRRQSHQWVTRFQVKVSEDGSAWADVDGGATFIGNTDRHTRVQNMFVAAIAARYVRIYPTSWRSHMAMRAGVLVKQEQVHCLSATLRLDVGTMLDLSHPPQTLQWESGDIVGNGTMELDKWEIDNANQILVDGVNIILGGNTTWTGIGLFVAHGGANIVNEANATFDVRTDSNIFWEWPSSGVILPGTRPFFDNQGALTKTDRGGITYIYMAALTHDRASISTIGTNRILFLERDDWMNLCGTGGVQFSCSNTSSCVDGECVCNPGWRSLDCSVECPGGALNPCNARGICEADAICTCQSDFYGTACNASTTCFVAFESRPDVEYVDIFSRSGPSSLSWRMNVSSHGGAAGVTGVGFTLCGFMVGTYVLEGDIHLRSSPDIHVIYDIVFVHNAPLPPTNAFTSTIPASSLLAPPSPPPPPPPSPPPPSSPPPSSPPPLLPIAPPYPPPPFSPPPLLPPSPPPSPPVCNLPPGADPEDDGVASITHITFHPNYRVPSPSYTSSMRTWQGAVMGVRFSAQLRFSKALRQGTSMQQLMYALAVHNGNVTGCREDIRWNGLVFIVSGTLVQANPWRLTSTRIIIRLLTDSVVSADDGLYFPPTVAAATYRHRPVGELFSIDTLQSNDGIYTDKSTLSIIAMFSQPVIELHPSSFLVHAGATVTQVFPLDDATVGITYYLLELQFDSGFVGSVQVKLPAATIWDAENSQPNLAIDAITIEKNIHLPIQKFTSFTLQNVG</sequence>
<reference evidence="3 4" key="1">
    <citation type="journal article" date="2015" name="Genome Biol. Evol.">
        <title>Comparative Genomics of a Bacterivorous Green Alga Reveals Evolutionary Causalities and Consequences of Phago-Mixotrophic Mode of Nutrition.</title>
        <authorList>
            <person name="Burns J.A."/>
            <person name="Paasch A."/>
            <person name="Narechania A."/>
            <person name="Kim E."/>
        </authorList>
    </citation>
    <scope>NUCLEOTIDE SEQUENCE [LARGE SCALE GENOMIC DNA]</scope>
    <source>
        <strain evidence="3 4">PLY_AMNH</strain>
    </source>
</reference>
<dbReference type="InterPro" id="IPR000421">
    <property type="entry name" value="FA58C"/>
</dbReference>
<dbReference type="EMBL" id="LGRX02002373">
    <property type="protein sequence ID" value="KAK3284292.1"/>
    <property type="molecule type" value="Genomic_DNA"/>
</dbReference>
<evidence type="ECO:0000313" key="3">
    <source>
        <dbReference type="EMBL" id="KAK3284292.1"/>
    </source>
</evidence>
<evidence type="ECO:0000256" key="1">
    <source>
        <dbReference type="SAM" id="MobiDB-lite"/>
    </source>
</evidence>
<feature type="compositionally biased region" description="Polar residues" evidence="1">
    <location>
        <begin position="92"/>
        <end position="104"/>
    </location>
</feature>
<feature type="domain" description="F5/8 type C" evidence="2">
    <location>
        <begin position="1865"/>
        <end position="2013"/>
    </location>
</feature>
<dbReference type="Pfam" id="PF24135">
    <property type="entry name" value="DUF7402"/>
    <property type="match status" value="1"/>
</dbReference>
<dbReference type="InterPro" id="IPR008979">
    <property type="entry name" value="Galactose-bd-like_sf"/>
</dbReference>
<dbReference type="PROSITE" id="PS00022">
    <property type="entry name" value="EGF_1"/>
    <property type="match status" value="1"/>
</dbReference>
<comment type="caution">
    <text evidence="3">The sequence shown here is derived from an EMBL/GenBank/DDBJ whole genome shotgun (WGS) entry which is preliminary data.</text>
</comment>
<feature type="domain" description="F5/8 type C" evidence="2">
    <location>
        <begin position="1775"/>
        <end position="1863"/>
    </location>
</feature>
<feature type="region of interest" description="Disordered" evidence="1">
    <location>
        <begin position="1"/>
        <end position="59"/>
    </location>
</feature>
<keyword evidence="4" id="KW-1185">Reference proteome</keyword>
<protein>
    <recommendedName>
        <fullName evidence="2">F5/8 type C domain-containing protein</fullName>
    </recommendedName>
</protein>
<dbReference type="PANTHER" id="PTHR24543">
    <property type="entry name" value="MULTICOPPER OXIDASE-RELATED"/>
    <property type="match status" value="1"/>
</dbReference>
<organism evidence="3 4">
    <name type="scientific">Cymbomonas tetramitiformis</name>
    <dbReference type="NCBI Taxonomy" id="36881"/>
    <lineage>
        <taxon>Eukaryota</taxon>
        <taxon>Viridiplantae</taxon>
        <taxon>Chlorophyta</taxon>
        <taxon>Pyramimonadophyceae</taxon>
        <taxon>Pyramimonadales</taxon>
        <taxon>Pyramimonadaceae</taxon>
        <taxon>Cymbomonas</taxon>
    </lineage>
</organism>
<name>A0AAE0GUA8_9CHLO</name>
<feature type="compositionally biased region" description="Polar residues" evidence="1">
    <location>
        <begin position="1469"/>
        <end position="1482"/>
    </location>
</feature>
<dbReference type="InterPro" id="IPR000742">
    <property type="entry name" value="EGF"/>
</dbReference>
<feature type="compositionally biased region" description="Acidic residues" evidence="1">
    <location>
        <begin position="898"/>
        <end position="912"/>
    </location>
</feature>
<feature type="region of interest" description="Disordered" evidence="1">
    <location>
        <begin position="2342"/>
        <end position="2418"/>
    </location>
</feature>
<feature type="region of interest" description="Disordered" evidence="1">
    <location>
        <begin position="92"/>
        <end position="118"/>
    </location>
</feature>
<dbReference type="CDD" id="cd00057">
    <property type="entry name" value="FA58C"/>
    <property type="match status" value="1"/>
</dbReference>
<accession>A0AAE0GUA8</accession>
<feature type="region of interest" description="Disordered" evidence="1">
    <location>
        <begin position="843"/>
        <end position="866"/>
    </location>
</feature>
<dbReference type="Gene3D" id="2.60.120.260">
    <property type="entry name" value="Galactose-binding domain-like"/>
    <property type="match status" value="4"/>
</dbReference>
<feature type="compositionally biased region" description="Basic and acidic residues" evidence="1">
    <location>
        <begin position="14"/>
        <end position="44"/>
    </location>
</feature>
<dbReference type="Proteomes" id="UP001190700">
    <property type="component" value="Unassembled WGS sequence"/>
</dbReference>
<dbReference type="InterPro" id="IPR055826">
    <property type="entry name" value="DUF7402"/>
</dbReference>
<evidence type="ECO:0000313" key="4">
    <source>
        <dbReference type="Proteomes" id="UP001190700"/>
    </source>
</evidence>
<evidence type="ECO:0000259" key="2">
    <source>
        <dbReference type="PROSITE" id="PS50022"/>
    </source>
</evidence>
<gene>
    <name evidence="3" type="ORF">CYMTET_8050</name>
</gene>
<dbReference type="Pfam" id="PF00754">
    <property type="entry name" value="F5_F8_type_C"/>
    <property type="match status" value="3"/>
</dbReference>
<feature type="region of interest" description="Disordered" evidence="1">
    <location>
        <begin position="1457"/>
        <end position="1484"/>
    </location>
</feature>
<feature type="region of interest" description="Disordered" evidence="1">
    <location>
        <begin position="897"/>
        <end position="923"/>
    </location>
</feature>
<feature type="compositionally biased region" description="Pro residues" evidence="1">
    <location>
        <begin position="2351"/>
        <end position="2406"/>
    </location>
</feature>
<dbReference type="SUPFAM" id="SSF49785">
    <property type="entry name" value="Galactose-binding domain-like"/>
    <property type="match status" value="4"/>
</dbReference>
<dbReference type="SMART" id="SM00231">
    <property type="entry name" value="FA58C"/>
    <property type="match status" value="2"/>
</dbReference>
<proteinExistence type="predicted"/>
<dbReference type="PROSITE" id="PS50022">
    <property type="entry name" value="FA58C_3"/>
    <property type="match status" value="2"/>
</dbReference>
<dbReference type="Gene3D" id="2.10.25.10">
    <property type="entry name" value="Laminin"/>
    <property type="match status" value="1"/>
</dbReference>
<feature type="compositionally biased region" description="Acidic residues" evidence="1">
    <location>
        <begin position="108"/>
        <end position="118"/>
    </location>
</feature>